<evidence type="ECO:0000313" key="13">
    <source>
        <dbReference type="Proteomes" id="UP000316079"/>
    </source>
</evidence>
<dbReference type="Pfam" id="PF16019">
    <property type="entry name" value="CSRNP_N"/>
    <property type="match status" value="1"/>
</dbReference>
<comment type="caution">
    <text evidence="12">The sequence shown here is derived from an EMBL/GenBank/DDBJ whole genome shotgun (WGS) entry which is preliminary data.</text>
</comment>
<keyword evidence="9" id="KW-0175">Coiled coil</keyword>
<feature type="domain" description="Cysteine/serine-rich nuclear protein N-terminal" evidence="11">
    <location>
        <begin position="90"/>
        <end position="304"/>
    </location>
</feature>
<dbReference type="Proteomes" id="UP000316079">
    <property type="component" value="Unassembled WGS sequence"/>
</dbReference>
<feature type="compositionally biased region" description="Low complexity" evidence="10">
    <location>
        <begin position="38"/>
        <end position="47"/>
    </location>
</feature>
<evidence type="ECO:0000256" key="6">
    <source>
        <dbReference type="ARBA" id="ARBA00023159"/>
    </source>
</evidence>
<keyword evidence="5" id="KW-0238">DNA-binding</keyword>
<keyword evidence="6" id="KW-0010">Activator</keyword>
<dbReference type="GO" id="GO:0005634">
    <property type="term" value="C:nucleus"/>
    <property type="evidence" value="ECO:0007669"/>
    <property type="project" value="UniProtKB-SubCell"/>
</dbReference>
<evidence type="ECO:0000256" key="1">
    <source>
        <dbReference type="ARBA" id="ARBA00004123"/>
    </source>
</evidence>
<dbReference type="AlphaFoldDB" id="A0A553ML01"/>
<dbReference type="PRINTS" id="PR02031">
    <property type="entry name" value="CYSSERRICHNP"/>
</dbReference>
<evidence type="ECO:0000256" key="3">
    <source>
        <dbReference type="ARBA" id="ARBA00022703"/>
    </source>
</evidence>
<dbReference type="InterPro" id="IPR023260">
    <property type="entry name" value="Cys/Ser-rich_nuc_prot"/>
</dbReference>
<dbReference type="GO" id="GO:0043565">
    <property type="term" value="F:sequence-specific DNA binding"/>
    <property type="evidence" value="ECO:0007669"/>
    <property type="project" value="TreeGrafter"/>
</dbReference>
<evidence type="ECO:0000256" key="5">
    <source>
        <dbReference type="ARBA" id="ARBA00023125"/>
    </source>
</evidence>
<keyword evidence="7" id="KW-0804">Transcription</keyword>
<evidence type="ECO:0000259" key="11">
    <source>
        <dbReference type="Pfam" id="PF16019"/>
    </source>
</evidence>
<keyword evidence="4" id="KW-0805">Transcription regulation</keyword>
<protein>
    <recommendedName>
        <fullName evidence="11">Cysteine/serine-rich nuclear protein N-terminal domain-containing protein</fullName>
    </recommendedName>
</protein>
<sequence>MVISFTHETRTDSHWITMATPQHGGLKRKYAFSDDDNVYSSSSPSSHSEWDSEEEIPQTESVDCGRVGSLSSCCRIPTSSILKKTASLRTKGSVGFGLVTVFFFQRCQGFSGVPNHGGNTLGMLSCHAARQQFTLTEYAEERQRLRLERLRERQQEEKLEALRRKLISSGLLTVSEAASLTRGNIQDSGPSSEQLKDMDSLRPYSSRQRRALLRASGVLHIDRDEKLRLQELRRSREDCGCRCQGSCQPQTCSCRQAGISCQMDRSGFPCGCSKECCGNPAGRIEFNSSRVRSHYIQTLAKLKPEDWLLCNYRLADTEQHPAVKNRARSLPAESAPSFHLADVRQEEISCSSDASCSSPLSMDTDERPAEEVDGLEPPLILSFSDSDVDRCPFVKELDLSVGVRVTDAIAHPETSSCNPQPECLQEKVDHVSMDPFDISTILSPSPDQTIHMDLSLSADLDLLFFDTFQEYSSIQTHFKVYSQMEHFSPLQFSRCPSPALIEDPGMSLLEALVGIS</sequence>
<evidence type="ECO:0000256" key="10">
    <source>
        <dbReference type="SAM" id="MobiDB-lite"/>
    </source>
</evidence>
<evidence type="ECO:0000256" key="2">
    <source>
        <dbReference type="ARBA" id="ARBA00008548"/>
    </source>
</evidence>
<dbReference type="GO" id="GO:0000981">
    <property type="term" value="F:DNA-binding transcription factor activity, RNA polymerase II-specific"/>
    <property type="evidence" value="ECO:0007669"/>
    <property type="project" value="TreeGrafter"/>
</dbReference>
<comment type="similarity">
    <text evidence="2">Belongs to the AXUD1 family.</text>
</comment>
<keyword evidence="8" id="KW-0539">Nucleus</keyword>
<organism evidence="12 13">
    <name type="scientific">Danionella cerebrum</name>
    <dbReference type="NCBI Taxonomy" id="2873325"/>
    <lineage>
        <taxon>Eukaryota</taxon>
        <taxon>Metazoa</taxon>
        <taxon>Chordata</taxon>
        <taxon>Craniata</taxon>
        <taxon>Vertebrata</taxon>
        <taxon>Euteleostomi</taxon>
        <taxon>Actinopterygii</taxon>
        <taxon>Neopterygii</taxon>
        <taxon>Teleostei</taxon>
        <taxon>Ostariophysi</taxon>
        <taxon>Cypriniformes</taxon>
        <taxon>Danionidae</taxon>
        <taxon>Danioninae</taxon>
        <taxon>Danionella</taxon>
    </lineage>
</organism>
<evidence type="ECO:0000256" key="7">
    <source>
        <dbReference type="ARBA" id="ARBA00023163"/>
    </source>
</evidence>
<gene>
    <name evidence="12" type="ORF">DNTS_002803</name>
</gene>
<evidence type="ECO:0000256" key="9">
    <source>
        <dbReference type="SAM" id="Coils"/>
    </source>
</evidence>
<proteinExistence type="inferred from homology"/>
<reference evidence="12 13" key="1">
    <citation type="journal article" date="2019" name="Sci. Data">
        <title>Hybrid genome assembly and annotation of Danionella translucida.</title>
        <authorList>
            <person name="Kadobianskyi M."/>
            <person name="Schulze L."/>
            <person name="Schuelke M."/>
            <person name="Judkewitz B."/>
        </authorList>
    </citation>
    <scope>NUCLEOTIDE SEQUENCE [LARGE SCALE GENOMIC DNA]</scope>
    <source>
        <strain evidence="12 13">Bolton</strain>
    </source>
</reference>
<keyword evidence="13" id="KW-1185">Reference proteome</keyword>
<dbReference type="EMBL" id="SRMA01027433">
    <property type="protein sequence ID" value="TRY53852.1"/>
    <property type="molecule type" value="Genomic_DNA"/>
</dbReference>
<evidence type="ECO:0000313" key="12">
    <source>
        <dbReference type="EMBL" id="TRY53852.1"/>
    </source>
</evidence>
<evidence type="ECO:0000256" key="8">
    <source>
        <dbReference type="ARBA" id="ARBA00023242"/>
    </source>
</evidence>
<dbReference type="InterPro" id="IPR031972">
    <property type="entry name" value="CSRNP_N"/>
</dbReference>
<dbReference type="OrthoDB" id="5946974at2759"/>
<comment type="subcellular location">
    <subcellularLocation>
        <location evidence="1">Nucleus</location>
    </subcellularLocation>
</comment>
<feature type="coiled-coil region" evidence="9">
    <location>
        <begin position="135"/>
        <end position="165"/>
    </location>
</feature>
<keyword evidence="3" id="KW-0053">Apoptosis</keyword>
<name>A0A553ML01_9TELE</name>
<dbReference type="GO" id="GO:0006915">
    <property type="term" value="P:apoptotic process"/>
    <property type="evidence" value="ECO:0007669"/>
    <property type="project" value="UniProtKB-KW"/>
</dbReference>
<dbReference type="STRING" id="623744.A0A553ML01"/>
<feature type="region of interest" description="Disordered" evidence="10">
    <location>
        <begin position="37"/>
        <end position="61"/>
    </location>
</feature>
<evidence type="ECO:0000256" key="4">
    <source>
        <dbReference type="ARBA" id="ARBA00023015"/>
    </source>
</evidence>
<accession>A0A553ML01</accession>
<dbReference type="PANTHER" id="PTHR13580:SF10">
    <property type="entry name" value="CYSTEINE_SERINE-RICH NUCLEAR PROTEIN 1"/>
    <property type="match status" value="1"/>
</dbReference>
<dbReference type="PANTHER" id="PTHR13580">
    <property type="entry name" value="TGF-BETA INDUCED APOPTOSIS PROTEIN"/>
    <property type="match status" value="1"/>
</dbReference>